<feature type="transmembrane region" description="Helical" evidence="8">
    <location>
        <begin position="30"/>
        <end position="50"/>
    </location>
</feature>
<name>A0ABT9PN27_9ACTO</name>
<dbReference type="EMBL" id="JAUSQL010000001">
    <property type="protein sequence ID" value="MDP9833360.1"/>
    <property type="molecule type" value="Genomic_DNA"/>
</dbReference>
<comment type="subcellular location">
    <subcellularLocation>
        <location evidence="1">Cell membrane</location>
        <topology evidence="1">Multi-pass membrane protein</topology>
    </subcellularLocation>
</comment>
<dbReference type="Pfam" id="PF00420">
    <property type="entry name" value="Oxidored_q2"/>
    <property type="match status" value="1"/>
</dbReference>
<evidence type="ECO:0000256" key="3">
    <source>
        <dbReference type="ARBA" id="ARBA00022475"/>
    </source>
</evidence>
<keyword evidence="6 8" id="KW-0472">Membrane</keyword>
<keyword evidence="10" id="KW-1185">Reference proteome</keyword>
<dbReference type="PANTHER" id="PTHR34583:SF2">
    <property type="entry name" value="ANTIPORTER SUBUNIT MNHC2-RELATED"/>
    <property type="match status" value="1"/>
</dbReference>
<dbReference type="Proteomes" id="UP001230145">
    <property type="component" value="Unassembled WGS sequence"/>
</dbReference>
<accession>A0ABT9PN27</accession>
<comment type="caution">
    <text evidence="9">The sequence shown here is derived from an EMBL/GenBank/DDBJ whole genome shotgun (WGS) entry which is preliminary data.</text>
</comment>
<protein>
    <submittedName>
        <fullName evidence="9">Multicomponent Na+:H+ antiporter subunit C</fullName>
    </submittedName>
</protein>
<feature type="compositionally biased region" description="Basic and acidic residues" evidence="7">
    <location>
        <begin position="169"/>
        <end position="183"/>
    </location>
</feature>
<dbReference type="InterPro" id="IPR050601">
    <property type="entry name" value="CPA3_antiporter_subunitC"/>
</dbReference>
<feature type="region of interest" description="Disordered" evidence="7">
    <location>
        <begin position="120"/>
        <end position="183"/>
    </location>
</feature>
<keyword evidence="4 8" id="KW-0812">Transmembrane</keyword>
<dbReference type="RefSeq" id="WP_270976029.1">
    <property type="nucleotide sequence ID" value="NZ_JAUSQL010000001.1"/>
</dbReference>
<dbReference type="Gene3D" id="1.10.287.3510">
    <property type="match status" value="1"/>
</dbReference>
<dbReference type="PANTHER" id="PTHR34583">
    <property type="entry name" value="ANTIPORTER SUBUNIT MNHC2-RELATED"/>
    <property type="match status" value="1"/>
</dbReference>
<evidence type="ECO:0000256" key="8">
    <source>
        <dbReference type="SAM" id="Phobius"/>
    </source>
</evidence>
<evidence type="ECO:0000256" key="5">
    <source>
        <dbReference type="ARBA" id="ARBA00022989"/>
    </source>
</evidence>
<gene>
    <name evidence="9" type="ORF">J2S45_002039</name>
</gene>
<evidence type="ECO:0000256" key="6">
    <source>
        <dbReference type="ARBA" id="ARBA00023136"/>
    </source>
</evidence>
<feature type="compositionally biased region" description="Acidic residues" evidence="7">
    <location>
        <begin position="133"/>
        <end position="152"/>
    </location>
</feature>
<evidence type="ECO:0000256" key="2">
    <source>
        <dbReference type="ARBA" id="ARBA00010388"/>
    </source>
</evidence>
<feature type="compositionally biased region" description="Basic and acidic residues" evidence="7">
    <location>
        <begin position="120"/>
        <end position="132"/>
    </location>
</feature>
<keyword evidence="5 8" id="KW-1133">Transmembrane helix</keyword>
<keyword evidence="3" id="KW-1003">Cell membrane</keyword>
<comment type="similarity">
    <text evidence="2">Belongs to the CPA3 antiporters (TC 2.A.63) subunit C family.</text>
</comment>
<feature type="transmembrane region" description="Helical" evidence="8">
    <location>
        <begin position="6"/>
        <end position="23"/>
    </location>
</feature>
<proteinExistence type="inferred from homology"/>
<evidence type="ECO:0000256" key="7">
    <source>
        <dbReference type="SAM" id="MobiDB-lite"/>
    </source>
</evidence>
<evidence type="ECO:0000256" key="4">
    <source>
        <dbReference type="ARBA" id="ARBA00022692"/>
    </source>
</evidence>
<reference evidence="9 10" key="1">
    <citation type="submission" date="2023-07" db="EMBL/GenBank/DDBJ databases">
        <title>Sequencing the genomes of 1000 actinobacteria strains.</title>
        <authorList>
            <person name="Klenk H.-P."/>
        </authorList>
    </citation>
    <scope>NUCLEOTIDE SEQUENCE [LARGE SCALE GENOMIC DNA]</scope>
    <source>
        <strain evidence="9 10">DSM 19515</strain>
    </source>
</reference>
<feature type="compositionally biased region" description="Low complexity" evidence="7">
    <location>
        <begin position="153"/>
        <end position="168"/>
    </location>
</feature>
<sequence length="183" mass="19211">MSFSLALAIVSGVLVAVGVYLVLERSLSRIVLGLAVLTNGVNILMLIAGGPSGAPPMVGEAAQEDMADPLVQAMMLTAIVISLALTGFLLALAYRSWQLNASDEVQDDLEDRRIANRTEEAKFEARTDKPADLEDDAPDIRDETDDEPDSPDDAAPAAALDAGSAGDPMRAEPHAANPEGRDA</sequence>
<evidence type="ECO:0000313" key="10">
    <source>
        <dbReference type="Proteomes" id="UP001230145"/>
    </source>
</evidence>
<evidence type="ECO:0000313" key="9">
    <source>
        <dbReference type="EMBL" id="MDP9833360.1"/>
    </source>
</evidence>
<dbReference type="NCBIfam" id="NF005929">
    <property type="entry name" value="PRK07946.1"/>
    <property type="match status" value="1"/>
</dbReference>
<organism evidence="9 10">
    <name type="scientific">Trueperella abortisuis</name>
    <dbReference type="NCBI Taxonomy" id="445930"/>
    <lineage>
        <taxon>Bacteria</taxon>
        <taxon>Bacillati</taxon>
        <taxon>Actinomycetota</taxon>
        <taxon>Actinomycetes</taxon>
        <taxon>Actinomycetales</taxon>
        <taxon>Actinomycetaceae</taxon>
        <taxon>Trueperella</taxon>
    </lineage>
</organism>
<feature type="transmembrane region" description="Helical" evidence="8">
    <location>
        <begin position="70"/>
        <end position="94"/>
    </location>
</feature>
<dbReference type="InterPro" id="IPR039428">
    <property type="entry name" value="NUOK/Mnh_C1-like"/>
</dbReference>
<evidence type="ECO:0000256" key="1">
    <source>
        <dbReference type="ARBA" id="ARBA00004651"/>
    </source>
</evidence>